<dbReference type="OrthoDB" id="10264655at2759"/>
<comment type="similarity">
    <text evidence="1">Belongs to the cyclin family.</text>
</comment>
<dbReference type="SMART" id="SM01332">
    <property type="entry name" value="Cyclin_C"/>
    <property type="match status" value="1"/>
</dbReference>
<dbReference type="InterPro" id="IPR043198">
    <property type="entry name" value="Cyclin/Ssn8"/>
</dbReference>
<dbReference type="Pfam" id="PF00134">
    <property type="entry name" value="Cyclin_N"/>
    <property type="match status" value="1"/>
</dbReference>
<evidence type="ECO:0008006" key="7">
    <source>
        <dbReference type="Google" id="ProtNLM"/>
    </source>
</evidence>
<feature type="compositionally biased region" description="Basic and acidic residues" evidence="2">
    <location>
        <begin position="382"/>
        <end position="394"/>
    </location>
</feature>
<gene>
    <name evidence="5" type="ORF">POCTA_138.1.T0080464</name>
</gene>
<dbReference type="Pfam" id="PF21797">
    <property type="entry name" value="CycT2-like_C"/>
    <property type="match status" value="1"/>
</dbReference>
<feature type="domain" description="Cyclin-like" evidence="3">
    <location>
        <begin position="89"/>
        <end position="175"/>
    </location>
</feature>
<dbReference type="InterPro" id="IPR004367">
    <property type="entry name" value="Cyclin_C-dom"/>
</dbReference>
<dbReference type="SMART" id="SM00385">
    <property type="entry name" value="CYCLIN"/>
    <property type="match status" value="2"/>
</dbReference>
<protein>
    <recommendedName>
        <fullName evidence="7">Cyclin-Q</fullName>
    </recommendedName>
</protein>
<evidence type="ECO:0000313" key="6">
    <source>
        <dbReference type="Proteomes" id="UP000683925"/>
    </source>
</evidence>
<reference evidence="5" key="1">
    <citation type="submission" date="2021-01" db="EMBL/GenBank/DDBJ databases">
        <authorList>
            <consortium name="Genoscope - CEA"/>
            <person name="William W."/>
        </authorList>
    </citation>
    <scope>NUCLEOTIDE SEQUENCE</scope>
</reference>
<evidence type="ECO:0000256" key="1">
    <source>
        <dbReference type="RuleBase" id="RU000383"/>
    </source>
</evidence>
<feature type="compositionally biased region" description="Low complexity" evidence="2">
    <location>
        <begin position="318"/>
        <end position="342"/>
    </location>
</feature>
<dbReference type="AlphaFoldDB" id="A0A8S1SC61"/>
<dbReference type="InterPro" id="IPR013763">
    <property type="entry name" value="Cyclin-like_dom"/>
</dbReference>
<evidence type="ECO:0000313" key="5">
    <source>
        <dbReference type="EMBL" id="CAD8137593.1"/>
    </source>
</evidence>
<dbReference type="GO" id="GO:0016538">
    <property type="term" value="F:cyclin-dependent protein serine/threonine kinase regulator activity"/>
    <property type="evidence" value="ECO:0007669"/>
    <property type="project" value="InterPro"/>
</dbReference>
<proteinExistence type="inferred from homology"/>
<evidence type="ECO:0000259" key="3">
    <source>
        <dbReference type="SMART" id="SM00385"/>
    </source>
</evidence>
<evidence type="ECO:0000256" key="2">
    <source>
        <dbReference type="SAM" id="MobiDB-lite"/>
    </source>
</evidence>
<accession>A0A8S1SC61</accession>
<organism evidence="5 6">
    <name type="scientific">Paramecium octaurelia</name>
    <dbReference type="NCBI Taxonomy" id="43137"/>
    <lineage>
        <taxon>Eukaryota</taxon>
        <taxon>Sar</taxon>
        <taxon>Alveolata</taxon>
        <taxon>Ciliophora</taxon>
        <taxon>Intramacronucleata</taxon>
        <taxon>Oligohymenophorea</taxon>
        <taxon>Peniculida</taxon>
        <taxon>Parameciidae</taxon>
        <taxon>Paramecium</taxon>
    </lineage>
</organism>
<dbReference type="OMA" id="NYEEVML"/>
<dbReference type="PANTHER" id="PTHR10026">
    <property type="entry name" value="CYCLIN"/>
    <property type="match status" value="1"/>
</dbReference>
<name>A0A8S1SC61_PAROT</name>
<feature type="compositionally biased region" description="Basic and acidic residues" evidence="2">
    <location>
        <begin position="421"/>
        <end position="488"/>
    </location>
</feature>
<feature type="compositionally biased region" description="Basic and acidic residues" evidence="2">
    <location>
        <begin position="584"/>
        <end position="604"/>
    </location>
</feature>
<feature type="region of interest" description="Disordered" evidence="2">
    <location>
        <begin position="315"/>
        <end position="548"/>
    </location>
</feature>
<dbReference type="InterPro" id="IPR006671">
    <property type="entry name" value="Cyclin_N"/>
</dbReference>
<feature type="compositionally biased region" description="Basic residues" evidence="2">
    <location>
        <begin position="358"/>
        <end position="381"/>
    </location>
</feature>
<feature type="compositionally biased region" description="Polar residues" evidence="2">
    <location>
        <begin position="525"/>
        <end position="534"/>
    </location>
</feature>
<feature type="compositionally biased region" description="Low complexity" evidence="2">
    <location>
        <begin position="535"/>
        <end position="548"/>
    </location>
</feature>
<feature type="compositionally biased region" description="Basic residues" evidence="2">
    <location>
        <begin position="395"/>
        <end position="407"/>
    </location>
</feature>
<dbReference type="Proteomes" id="UP000683925">
    <property type="component" value="Unassembled WGS sequence"/>
</dbReference>
<feature type="domain" description="Cyclin-like" evidence="3">
    <location>
        <begin position="190"/>
        <end position="271"/>
    </location>
</feature>
<evidence type="ECO:0000259" key="4">
    <source>
        <dbReference type="SMART" id="SM01332"/>
    </source>
</evidence>
<feature type="compositionally biased region" description="Low complexity" evidence="2">
    <location>
        <begin position="502"/>
        <end position="517"/>
    </location>
</feature>
<feature type="compositionally biased region" description="Basic and acidic residues" evidence="2">
    <location>
        <begin position="343"/>
        <end position="357"/>
    </location>
</feature>
<feature type="region of interest" description="Disordered" evidence="2">
    <location>
        <begin position="580"/>
        <end position="615"/>
    </location>
</feature>
<sequence>MSSKGHDRQKILSKEQNVGLTKEQYEKKYLFHRLKERFLHSQDLSLETITPEGHENIYIPMDIQTPTQADGLSYEDEQALRMHGAQICFQACNHLKLPLTTAITSLVIFHRFFAKNSFVDFDYREISMASLYLAGKVEETLLKTWYIAGAFSSVFQKQKQAPLDIIIKQEKLILKELGFELFRVSDHPHKFIESFYHFIKVDKQVAQKAWYYLNDSYMTDLCVHFPPQVIAAGALYLALRVCNHPMPTQPWWILLEATLAQVEQVAATIYNIYEFEKMDFRQARRILAKANRVAYVIQHSEIYGLLEKIERPLETKKQNSIQPSQQQSQQPQQQIQQEPTQNNKDKQEPSPDNNKEKKSIKKKSKSKEKKSKDKKNKSEKKKNKDKEREKEKKKEDKKKKKKSRSKSKSNDKKISKKQKKKEKEKEKESQREKERERERDREKEKENEKDKEIKENIKEKDNQKNDQEKPSVDQNSTKEQDQQLDRGMIKSNMEIENENEQTKNNNNNQQQNLTGNEQIRDDNIHQNSLANQESQFQAQQINQDDQQQNIVPIDDQSKVQLPLQSKQDFIAQIKALLKTQQLQKTDDVEKKDKEVENIEIEKQSPNEQDSEEDQQLNAIKLKILAKKRNEQ</sequence>
<keyword evidence="1" id="KW-0195">Cyclin</keyword>
<comment type="caution">
    <text evidence="5">The sequence shown here is derived from an EMBL/GenBank/DDBJ whole genome shotgun (WGS) entry which is preliminary data.</text>
</comment>
<feature type="domain" description="Cyclin C-terminal" evidence="4">
    <location>
        <begin position="186"/>
        <end position="312"/>
    </location>
</feature>
<keyword evidence="6" id="KW-1185">Reference proteome</keyword>
<dbReference type="GO" id="GO:0006357">
    <property type="term" value="P:regulation of transcription by RNA polymerase II"/>
    <property type="evidence" value="ECO:0007669"/>
    <property type="project" value="InterPro"/>
</dbReference>
<dbReference type="EMBL" id="CAJJDP010000007">
    <property type="protein sequence ID" value="CAD8137593.1"/>
    <property type="molecule type" value="Genomic_DNA"/>
</dbReference>